<feature type="domain" description="MoaB/Mog" evidence="2">
    <location>
        <begin position="4"/>
        <end position="174"/>
    </location>
</feature>
<organism evidence="3 4">
    <name type="scientific">Saprospira grandis DSM 2844</name>
    <dbReference type="NCBI Taxonomy" id="694433"/>
    <lineage>
        <taxon>Bacteria</taxon>
        <taxon>Pseudomonadati</taxon>
        <taxon>Bacteroidota</taxon>
        <taxon>Saprospiria</taxon>
        <taxon>Saprospirales</taxon>
        <taxon>Saprospiraceae</taxon>
        <taxon>Saprospira</taxon>
    </lineage>
</organism>
<sequence length="423" mass="46201">MKAYIINIGDEILLGQILNTNAHWMAQELQAQGVDLQKILTISDERQAIIDSLEQAKGQADLVLITGGLGPTKDDITKFTLADYFGMSLAFHAPSFQNIERLFEQFGRNRRPDERYKVQAEMPVGAQILINKMGTASGMWFQEEGYPLVVSMPGVPKEMKYLMQEEVFPRLAQLPGRSNIVQQTWLCFGKGETDVSTALEDFEAQLPAAIKLAYLPNTKTGYLRLRLTAKGQEEAALVQAVAEEGAKLCQILGPKLIIGQEGDFLEAKLGELLRQKGKTIGTAESCTGGNIAHKITAIPGCSDYFMGSVVAYSNEVKMRQLGVSEETLDTEGAVSEATVRQMLAGLIKNLNVDYGIVSSGIAGPGGGRPDKPVGTIWLAMGSAEKQWVQKLELGNNRARNIEMSSSIALNLMRLFLLEDEGVV</sequence>
<comment type="similarity">
    <text evidence="1">Belongs to the CinA family.</text>
</comment>
<dbReference type="Proteomes" id="UP000005113">
    <property type="component" value="Unassembled WGS sequence"/>
</dbReference>
<dbReference type="OrthoDB" id="9801454at2"/>
<dbReference type="PANTHER" id="PTHR13939">
    <property type="entry name" value="NICOTINAMIDE-NUCLEOTIDE AMIDOHYDROLASE PNCC"/>
    <property type="match status" value="1"/>
</dbReference>
<gene>
    <name evidence="3" type="ORF">SapgrDRAFT_3195</name>
</gene>
<evidence type="ECO:0000256" key="1">
    <source>
        <dbReference type="HAMAP-Rule" id="MF_00226"/>
    </source>
</evidence>
<dbReference type="AlphaFoldDB" id="J1I7P8"/>
<reference evidence="4" key="1">
    <citation type="journal article" date="2012" name="Stand. Genomic Sci.">
        <title>Permanent draft genome sequence of the gliding predator Saprospira grandis strain Sa g1 (= HR1).</title>
        <authorList>
            <person name="Mavromatis K."/>
            <person name="Chertkov O."/>
            <person name="Lapidus A."/>
            <person name="Nolan M."/>
            <person name="Lucas S."/>
            <person name="Tice H."/>
            <person name="Del Rio T.G."/>
            <person name="Cheng J.F."/>
            <person name="Han C."/>
            <person name="Tapia R."/>
            <person name="Bruce D."/>
            <person name="Goodwin L.A."/>
            <person name="Pitluck S."/>
            <person name="Huntemann M."/>
            <person name="Liolios K."/>
            <person name="Pagani I."/>
            <person name="Ivanova N."/>
            <person name="Mikhailova N."/>
            <person name="Pati A."/>
            <person name="Chen A."/>
            <person name="Palaniappan K."/>
            <person name="Land M."/>
            <person name="Brambilla E.M."/>
            <person name="Rohde M."/>
            <person name="Spring S."/>
            <person name="Goker M."/>
            <person name="Detter J.C."/>
            <person name="Bristow J."/>
            <person name="Eisen J.A."/>
            <person name="Markowitz V."/>
            <person name="Hugenholtz P."/>
            <person name="Kyrpides N.C."/>
            <person name="Klenk H.P."/>
            <person name="Woyke T."/>
        </authorList>
    </citation>
    <scope>NUCLEOTIDE SEQUENCE [LARGE SCALE GENOMIC DNA]</scope>
    <source>
        <strain evidence="4">DSM 2844</strain>
    </source>
</reference>
<evidence type="ECO:0000259" key="2">
    <source>
        <dbReference type="SMART" id="SM00852"/>
    </source>
</evidence>
<evidence type="ECO:0000313" key="3">
    <source>
        <dbReference type="EMBL" id="EJF54840.1"/>
    </source>
</evidence>
<dbReference type="HAMAP" id="MF_00226_B">
    <property type="entry name" value="CinA_B"/>
    <property type="match status" value="1"/>
</dbReference>
<dbReference type="InterPro" id="IPR050101">
    <property type="entry name" value="CinA"/>
</dbReference>
<dbReference type="SUPFAM" id="SSF53218">
    <property type="entry name" value="Molybdenum cofactor biosynthesis proteins"/>
    <property type="match status" value="1"/>
</dbReference>
<dbReference type="PIRSF" id="PIRSF006728">
    <property type="entry name" value="CinA"/>
    <property type="match status" value="1"/>
</dbReference>
<dbReference type="InterPro" id="IPR001453">
    <property type="entry name" value="MoaB/Mog_dom"/>
</dbReference>
<dbReference type="SMART" id="SM00852">
    <property type="entry name" value="MoCF_biosynth"/>
    <property type="match status" value="1"/>
</dbReference>
<dbReference type="EMBL" id="JH719942">
    <property type="protein sequence ID" value="EJF54840.1"/>
    <property type="molecule type" value="Genomic_DNA"/>
</dbReference>
<protein>
    <recommendedName>
        <fullName evidence="1">CinA-like protein</fullName>
    </recommendedName>
</protein>
<dbReference type="NCBIfam" id="TIGR00177">
    <property type="entry name" value="molyb_syn"/>
    <property type="match status" value="1"/>
</dbReference>
<dbReference type="InterPro" id="IPR036653">
    <property type="entry name" value="CinA-like_C"/>
</dbReference>
<dbReference type="Gene3D" id="3.40.980.10">
    <property type="entry name" value="MoaB/Mog-like domain"/>
    <property type="match status" value="1"/>
</dbReference>
<dbReference type="Gene3D" id="3.90.950.20">
    <property type="entry name" value="CinA-like"/>
    <property type="match status" value="1"/>
</dbReference>
<evidence type="ECO:0000313" key="4">
    <source>
        <dbReference type="Proteomes" id="UP000005113"/>
    </source>
</evidence>
<dbReference type="Pfam" id="PF00994">
    <property type="entry name" value="MoCF_biosynth"/>
    <property type="match status" value="1"/>
</dbReference>
<proteinExistence type="inferred from homology"/>
<dbReference type="InterPro" id="IPR008136">
    <property type="entry name" value="CinA_C"/>
</dbReference>
<dbReference type="CDD" id="cd00885">
    <property type="entry name" value="cinA"/>
    <property type="match status" value="1"/>
</dbReference>
<accession>J1I7P8</accession>
<dbReference type="NCBIfam" id="TIGR00199">
    <property type="entry name" value="PncC_domain"/>
    <property type="match status" value="1"/>
</dbReference>
<dbReference type="InterPro" id="IPR036425">
    <property type="entry name" value="MoaB/Mog-like_dom_sf"/>
</dbReference>
<dbReference type="NCBIfam" id="TIGR00200">
    <property type="entry name" value="cinA_nterm"/>
    <property type="match status" value="1"/>
</dbReference>
<dbReference type="InterPro" id="IPR008135">
    <property type="entry name" value="Competence-induced_CinA"/>
</dbReference>
<dbReference type="HOGENOM" id="CLU_030805_9_2_10"/>
<dbReference type="SUPFAM" id="SSF142433">
    <property type="entry name" value="CinA-like"/>
    <property type="match status" value="1"/>
</dbReference>
<dbReference type="PANTHER" id="PTHR13939:SF0">
    <property type="entry name" value="NMN AMIDOHYDROLASE-LIKE PROTEIN YFAY"/>
    <property type="match status" value="1"/>
</dbReference>
<dbReference type="RefSeq" id="WP_002660746.1">
    <property type="nucleotide sequence ID" value="NZ_JH719942.1"/>
</dbReference>
<dbReference type="Pfam" id="PF02464">
    <property type="entry name" value="CinA"/>
    <property type="match status" value="1"/>
</dbReference>
<name>J1I7P8_9BACT</name>